<evidence type="ECO:0000259" key="6">
    <source>
        <dbReference type="Pfam" id="PF01343"/>
    </source>
</evidence>
<feature type="transmembrane region" description="Helical" evidence="5">
    <location>
        <begin position="21"/>
        <end position="41"/>
    </location>
</feature>
<dbReference type="Pfam" id="PF01343">
    <property type="entry name" value="Peptidase_S49"/>
    <property type="match status" value="1"/>
</dbReference>
<dbReference type="InterPro" id="IPR047272">
    <property type="entry name" value="S49_SppA_C"/>
</dbReference>
<gene>
    <name evidence="7" type="ORF">IB292_02760</name>
</gene>
<dbReference type="PANTHER" id="PTHR42987:SF8">
    <property type="entry name" value="PROTEINASE"/>
    <property type="match status" value="1"/>
</dbReference>
<dbReference type="GO" id="GO:0006508">
    <property type="term" value="P:proteolysis"/>
    <property type="evidence" value="ECO:0007669"/>
    <property type="project" value="UniProtKB-KW"/>
</dbReference>
<proteinExistence type="inferred from homology"/>
<dbReference type="RefSeq" id="WP_228085625.1">
    <property type="nucleotide sequence ID" value="NZ_JACVHL010000002.1"/>
</dbReference>
<sequence length="311" mass="34249">MSESVSTVEKNTKELRKNTRIGYFKVLVQGLFFGLVAWQTYLFAFADNSGKGDPHIAVIEVKGTISSGSRFGDGIAFGETVEQVASNPNVKAVLIEANSPGGSPTQAEIMVSALKSLSTQKPVVISIGDLCASACLFALASNPDVPLYAHRSSMVGSVGVKIESWGINKVLEKLDIERRSYSVGQHKVFLDPFSEADREVENHIESELLKPVFEQFKEMLITGRQDKLSDDPKVFSGLMWVGSHAAELGLVDEVKTNYEIRKSMSDEYKTQKFVKYNSQKRSITEMLAVSVSDKVMESVVSHSLDTNLRLK</sequence>
<evidence type="ECO:0000256" key="4">
    <source>
        <dbReference type="ARBA" id="ARBA00022825"/>
    </source>
</evidence>
<comment type="caution">
    <text evidence="7">The sequence shown here is derived from an EMBL/GenBank/DDBJ whole genome shotgun (WGS) entry which is preliminary data.</text>
</comment>
<keyword evidence="5" id="KW-0472">Membrane</keyword>
<reference evidence="7" key="1">
    <citation type="submission" date="2020-09" db="EMBL/GenBank/DDBJ databases">
        <title>Genome sequence of Vibrio parahaemolyticus isolates.</title>
        <authorList>
            <person name="Hammerl J.A."/>
            <person name="Strauch E."/>
        </authorList>
    </citation>
    <scope>NUCLEOTIDE SEQUENCE</scope>
    <source>
        <strain evidence="7">17-VB00146</strain>
    </source>
</reference>
<evidence type="ECO:0000313" key="8">
    <source>
        <dbReference type="Proteomes" id="UP000726777"/>
    </source>
</evidence>
<dbReference type="AlphaFoldDB" id="A0A9Q3YG57"/>
<keyword evidence="5" id="KW-0812">Transmembrane</keyword>
<feature type="domain" description="Peptidase S49" evidence="6">
    <location>
        <begin position="117"/>
        <end position="268"/>
    </location>
</feature>
<evidence type="ECO:0000256" key="1">
    <source>
        <dbReference type="ARBA" id="ARBA00008683"/>
    </source>
</evidence>
<dbReference type="SUPFAM" id="SSF52096">
    <property type="entry name" value="ClpP/crotonase"/>
    <property type="match status" value="1"/>
</dbReference>
<dbReference type="CDD" id="cd07023">
    <property type="entry name" value="S49_Sppa_N_C"/>
    <property type="match status" value="1"/>
</dbReference>
<keyword evidence="3" id="KW-0378">Hydrolase</keyword>
<organism evidence="7 8">
    <name type="scientific">Vibrio parahaemolyticus</name>
    <dbReference type="NCBI Taxonomy" id="670"/>
    <lineage>
        <taxon>Bacteria</taxon>
        <taxon>Pseudomonadati</taxon>
        <taxon>Pseudomonadota</taxon>
        <taxon>Gammaproteobacteria</taxon>
        <taxon>Vibrionales</taxon>
        <taxon>Vibrionaceae</taxon>
        <taxon>Vibrio</taxon>
    </lineage>
</organism>
<dbReference type="PANTHER" id="PTHR42987">
    <property type="entry name" value="PEPTIDASE S49"/>
    <property type="match status" value="1"/>
</dbReference>
<keyword evidence="2" id="KW-0645">Protease</keyword>
<dbReference type="Gene3D" id="3.90.226.10">
    <property type="entry name" value="2-enoyl-CoA Hydratase, Chain A, domain 1"/>
    <property type="match status" value="1"/>
</dbReference>
<comment type="similarity">
    <text evidence="1">Belongs to the peptidase S49 family.</text>
</comment>
<name>A0A9Q3YG57_VIBPH</name>
<dbReference type="Proteomes" id="UP000726777">
    <property type="component" value="Unassembled WGS sequence"/>
</dbReference>
<keyword evidence="4" id="KW-0720">Serine protease</keyword>
<dbReference type="GO" id="GO:0008236">
    <property type="term" value="F:serine-type peptidase activity"/>
    <property type="evidence" value="ECO:0007669"/>
    <property type="project" value="UniProtKB-KW"/>
</dbReference>
<evidence type="ECO:0000313" key="7">
    <source>
        <dbReference type="EMBL" id="MCC3803951.1"/>
    </source>
</evidence>
<dbReference type="InterPro" id="IPR029045">
    <property type="entry name" value="ClpP/crotonase-like_dom_sf"/>
</dbReference>
<keyword evidence="5" id="KW-1133">Transmembrane helix</keyword>
<evidence type="ECO:0000256" key="2">
    <source>
        <dbReference type="ARBA" id="ARBA00022670"/>
    </source>
</evidence>
<evidence type="ECO:0000256" key="5">
    <source>
        <dbReference type="SAM" id="Phobius"/>
    </source>
</evidence>
<dbReference type="InterPro" id="IPR002142">
    <property type="entry name" value="Peptidase_S49"/>
</dbReference>
<evidence type="ECO:0000256" key="3">
    <source>
        <dbReference type="ARBA" id="ARBA00022801"/>
    </source>
</evidence>
<protein>
    <submittedName>
        <fullName evidence="7">S49 family peptidase</fullName>
    </submittedName>
</protein>
<dbReference type="EMBL" id="JACVHL010000002">
    <property type="protein sequence ID" value="MCC3803951.1"/>
    <property type="molecule type" value="Genomic_DNA"/>
</dbReference>
<accession>A0A9Q3YG57</accession>
<dbReference type="Gene3D" id="6.20.330.10">
    <property type="match status" value="1"/>
</dbReference>